<dbReference type="PANTHER" id="PTHR33086">
    <property type="entry name" value="OS05G0468200 PROTEIN-RELATED"/>
    <property type="match status" value="1"/>
</dbReference>
<dbReference type="InterPro" id="IPR011676">
    <property type="entry name" value="DUF1618"/>
</dbReference>
<evidence type="ECO:0000259" key="1">
    <source>
        <dbReference type="Pfam" id="PF07762"/>
    </source>
</evidence>
<evidence type="ECO:0000313" key="2">
    <source>
        <dbReference type="EMBL" id="GJN18163.1"/>
    </source>
</evidence>
<dbReference type="AlphaFoldDB" id="A0AAV5E446"/>
<reference evidence="2" key="2">
    <citation type="submission" date="2021-12" db="EMBL/GenBank/DDBJ databases">
        <title>Resequencing data analysis of finger millet.</title>
        <authorList>
            <person name="Hatakeyama M."/>
            <person name="Aluri S."/>
            <person name="Balachadran M.T."/>
            <person name="Sivarajan S.R."/>
            <person name="Poveda L."/>
            <person name="Shimizu-Inatsugi R."/>
            <person name="Schlapbach R."/>
            <person name="Sreeman S.M."/>
            <person name="Shimizu K.K."/>
        </authorList>
    </citation>
    <scope>NUCLEOTIDE SEQUENCE</scope>
</reference>
<gene>
    <name evidence="2" type="primary">gb05296</name>
    <name evidence="2" type="ORF">PR202_gb05296</name>
</gene>
<comment type="caution">
    <text evidence="2">The sequence shown here is derived from an EMBL/GenBank/DDBJ whole genome shotgun (WGS) entry which is preliminary data.</text>
</comment>
<dbReference type="EMBL" id="BQKI01000073">
    <property type="protein sequence ID" value="GJN18163.1"/>
    <property type="molecule type" value="Genomic_DNA"/>
</dbReference>
<protein>
    <recommendedName>
        <fullName evidence="1">DUF1618 domain-containing protein</fullName>
    </recommendedName>
</protein>
<organism evidence="2 3">
    <name type="scientific">Eleusine coracana subsp. coracana</name>
    <dbReference type="NCBI Taxonomy" id="191504"/>
    <lineage>
        <taxon>Eukaryota</taxon>
        <taxon>Viridiplantae</taxon>
        <taxon>Streptophyta</taxon>
        <taxon>Embryophyta</taxon>
        <taxon>Tracheophyta</taxon>
        <taxon>Spermatophyta</taxon>
        <taxon>Magnoliopsida</taxon>
        <taxon>Liliopsida</taxon>
        <taxon>Poales</taxon>
        <taxon>Poaceae</taxon>
        <taxon>PACMAD clade</taxon>
        <taxon>Chloridoideae</taxon>
        <taxon>Cynodonteae</taxon>
        <taxon>Eleusininae</taxon>
        <taxon>Eleusine</taxon>
    </lineage>
</organism>
<dbReference type="Proteomes" id="UP001054889">
    <property type="component" value="Unassembled WGS sequence"/>
</dbReference>
<feature type="domain" description="DUF1618" evidence="1">
    <location>
        <begin position="204"/>
        <end position="278"/>
    </location>
</feature>
<reference evidence="2" key="1">
    <citation type="journal article" date="2018" name="DNA Res.">
        <title>Multiple hybrid de novo genome assembly of finger millet, an orphan allotetraploid crop.</title>
        <authorList>
            <person name="Hatakeyama M."/>
            <person name="Aluri S."/>
            <person name="Balachadran M.T."/>
            <person name="Sivarajan S.R."/>
            <person name="Patrignani A."/>
            <person name="Gruter S."/>
            <person name="Poveda L."/>
            <person name="Shimizu-Inatsugi R."/>
            <person name="Baeten J."/>
            <person name="Francoijs K.J."/>
            <person name="Nataraja K.N."/>
            <person name="Reddy Y.A.N."/>
            <person name="Phadnis S."/>
            <person name="Ravikumar R.L."/>
            <person name="Schlapbach R."/>
            <person name="Sreeman S.M."/>
            <person name="Shimizu K.K."/>
        </authorList>
    </citation>
    <scope>NUCLEOTIDE SEQUENCE</scope>
</reference>
<name>A0AAV5E446_ELECO</name>
<keyword evidence="3" id="KW-1185">Reference proteome</keyword>
<dbReference type="Pfam" id="PF07762">
    <property type="entry name" value="DUF1618"/>
    <property type="match status" value="1"/>
</dbReference>
<evidence type="ECO:0000313" key="3">
    <source>
        <dbReference type="Proteomes" id="UP001054889"/>
    </source>
</evidence>
<dbReference type="PANTHER" id="PTHR33086:SF44">
    <property type="entry name" value="OS03G0683600 PROTEIN"/>
    <property type="match status" value="1"/>
</dbReference>
<sequence>MAPPPSDAPTWVILCTVPRVQDDGAADLSLSLATPPRVSRLVVSPRVVSSAEVDRQASPAGPCILSNDPSGLIFLLTPPPASPDDPPAPSYLFPDPDNLGGEVLRYRTPWFFVLDVPSATASRVHDPAGRVSNPGNIGVIAAPGGGYMLAEFQPHPVGYDNEATLLRFSSDTAKWVAKDVANPLPGWTWTFSQEAVSHDGKLWWVDSEAGLLACDHFAARPAMTYIPLPGRRVRGGRCRCCSKRQSGVRGVVYLSDGKFRCVEIGCPSQGGAQTVTLRTLAQP</sequence>
<accession>A0AAV5E446</accession>
<proteinExistence type="predicted"/>